<feature type="chain" id="PRO_5020575702" description="Type IX secretion system membrane protein PorP/SprF" evidence="1">
    <location>
        <begin position="21"/>
        <end position="269"/>
    </location>
</feature>
<dbReference type="EMBL" id="SKFH01000001">
    <property type="protein sequence ID" value="TCZ75022.1"/>
    <property type="molecule type" value="Genomic_DNA"/>
</dbReference>
<gene>
    <name evidence="2" type="ORF">E0486_01580</name>
</gene>
<dbReference type="RefSeq" id="WP_131850377.1">
    <property type="nucleotide sequence ID" value="NZ_SKFH01000001.1"/>
</dbReference>
<dbReference type="AlphaFoldDB" id="A0A4V6P696"/>
<proteinExistence type="predicted"/>
<evidence type="ECO:0000313" key="2">
    <source>
        <dbReference type="EMBL" id="TCZ75022.1"/>
    </source>
</evidence>
<protein>
    <recommendedName>
        <fullName evidence="4">Type IX secretion system membrane protein PorP/SprF</fullName>
    </recommendedName>
</protein>
<evidence type="ECO:0000256" key="1">
    <source>
        <dbReference type="SAM" id="SignalP"/>
    </source>
</evidence>
<keyword evidence="3" id="KW-1185">Reference proteome</keyword>
<organism evidence="2 3">
    <name type="scientific">Flaviaesturariibacter aridisoli</name>
    <dbReference type="NCBI Taxonomy" id="2545761"/>
    <lineage>
        <taxon>Bacteria</taxon>
        <taxon>Pseudomonadati</taxon>
        <taxon>Bacteroidota</taxon>
        <taxon>Chitinophagia</taxon>
        <taxon>Chitinophagales</taxon>
        <taxon>Chitinophagaceae</taxon>
        <taxon>Flaviaestuariibacter</taxon>
    </lineage>
</organism>
<name>A0A4V6P696_9BACT</name>
<comment type="caution">
    <text evidence="2">The sequence shown here is derived from an EMBL/GenBank/DDBJ whole genome shotgun (WGS) entry which is preliminary data.</text>
</comment>
<keyword evidence="1" id="KW-0732">Signal</keyword>
<dbReference type="OrthoDB" id="664260at2"/>
<sequence length="269" mass="28214">MRNILLLLLLAAPCSVPAQSALEPYATRYRGLGALAPGFTTADAQEHNPAAIAALEKPSATLSSEQRFLLPALSNYRFHGTLPLRGGGAGLGMAFGGNPDWRELSLRGSYARRLGTRASVGISIEWMRAGSNAYGHAGALLASAGLRWELAPGVYGGVHLQNPARVRLGKEGEERLPARAGIGLAWQGGTSWLLAADFTHRSGQPPALLAGAEYVLLRKLRARCGIDSAGPAAWLGAGTQAAGLRLDVTVTLHRQLGATPALTLIYPAQ</sequence>
<reference evidence="2 3" key="1">
    <citation type="submission" date="2019-03" db="EMBL/GenBank/DDBJ databases">
        <authorList>
            <person name="Kim M.K.M."/>
        </authorList>
    </citation>
    <scope>NUCLEOTIDE SEQUENCE [LARGE SCALE GENOMIC DNA]</scope>
    <source>
        <strain evidence="2 3">17J68-15</strain>
    </source>
</reference>
<accession>A0A4V6P696</accession>
<evidence type="ECO:0000313" key="3">
    <source>
        <dbReference type="Proteomes" id="UP000295164"/>
    </source>
</evidence>
<dbReference type="Proteomes" id="UP000295164">
    <property type="component" value="Unassembled WGS sequence"/>
</dbReference>
<feature type="signal peptide" evidence="1">
    <location>
        <begin position="1"/>
        <end position="20"/>
    </location>
</feature>
<evidence type="ECO:0008006" key="4">
    <source>
        <dbReference type="Google" id="ProtNLM"/>
    </source>
</evidence>